<reference evidence="1" key="1">
    <citation type="submission" date="2012-09" db="EMBL/GenBank/DDBJ databases">
        <title>Genome Sequence of alkane-degrading Bacterium Alcanivorax balearicus MACL04.</title>
        <authorList>
            <person name="Lai Q."/>
            <person name="Shao Z."/>
        </authorList>
    </citation>
    <scope>NUCLEOTIDE SEQUENCE</scope>
    <source>
        <strain evidence="1">MACL04</strain>
    </source>
</reference>
<accession>A0ABT2QW80</accession>
<protein>
    <submittedName>
        <fullName evidence="1">Uncharacterized protein</fullName>
    </submittedName>
</protein>
<keyword evidence="2" id="KW-1185">Reference proteome</keyword>
<dbReference type="Proteomes" id="UP001064106">
    <property type="component" value="Unassembled WGS sequence"/>
</dbReference>
<evidence type="ECO:0000313" key="1">
    <source>
        <dbReference type="EMBL" id="MCU5781753.1"/>
    </source>
</evidence>
<dbReference type="EMBL" id="ARXS01000004">
    <property type="protein sequence ID" value="MCU5781753.1"/>
    <property type="molecule type" value="Genomic_DNA"/>
</dbReference>
<sequence length="108" mass="12213">MRKWWRKTIHHHLYVLLRVSIVVEVANKARHDDMTDEGAEGPKSHVQEAFLQFSSGESRCPNVTPDYQPIQSHLKKVPAQLRECLGSHSQAPDVDLVGEVAAMLQDDT</sequence>
<gene>
    <name evidence="1" type="ORF">MA04_01053</name>
</gene>
<organism evidence="1 2">
    <name type="scientific">Alloalcanivorax balearicus MACL04</name>
    <dbReference type="NCBI Taxonomy" id="1177182"/>
    <lineage>
        <taxon>Bacteria</taxon>
        <taxon>Pseudomonadati</taxon>
        <taxon>Pseudomonadota</taxon>
        <taxon>Gammaproteobacteria</taxon>
        <taxon>Oceanospirillales</taxon>
        <taxon>Alcanivoracaceae</taxon>
        <taxon>Alloalcanivorax</taxon>
    </lineage>
</organism>
<evidence type="ECO:0000313" key="2">
    <source>
        <dbReference type="Proteomes" id="UP001064106"/>
    </source>
</evidence>
<comment type="caution">
    <text evidence="1">The sequence shown here is derived from an EMBL/GenBank/DDBJ whole genome shotgun (WGS) entry which is preliminary data.</text>
</comment>
<proteinExistence type="predicted"/>
<name>A0ABT2QW80_9GAMM</name>